<evidence type="ECO:0000313" key="3">
    <source>
        <dbReference type="Proteomes" id="UP000281553"/>
    </source>
</evidence>
<dbReference type="EMBL" id="UYRU01098251">
    <property type="protein sequence ID" value="VDN40307.1"/>
    <property type="molecule type" value="Genomic_DNA"/>
</dbReference>
<feature type="transmembrane region" description="Helical" evidence="1">
    <location>
        <begin position="51"/>
        <end position="80"/>
    </location>
</feature>
<sequence length="155" mass="16805">MTVDFPSADTPVVVLSVLVVLAMLEVLLLAREWSPFAAFSFFFFPPPQQPWGFSLLVDSLLADTPVVVLVVLAVLAMLGFQLLTCKFQDKAEDDLLSSNRGERTEPPPFRTDRGAAAFAFSVSDWSPDLELTEVLGSASSGETILLGARLDGLSR</sequence>
<dbReference type="AlphaFoldDB" id="A0A3P7P4W8"/>
<organism evidence="2 3">
    <name type="scientific">Dibothriocephalus latus</name>
    <name type="common">Fish tapeworm</name>
    <name type="synonym">Diphyllobothrium latum</name>
    <dbReference type="NCBI Taxonomy" id="60516"/>
    <lineage>
        <taxon>Eukaryota</taxon>
        <taxon>Metazoa</taxon>
        <taxon>Spiralia</taxon>
        <taxon>Lophotrochozoa</taxon>
        <taxon>Platyhelminthes</taxon>
        <taxon>Cestoda</taxon>
        <taxon>Eucestoda</taxon>
        <taxon>Diphyllobothriidea</taxon>
        <taxon>Diphyllobothriidae</taxon>
        <taxon>Dibothriocephalus</taxon>
    </lineage>
</organism>
<feature type="transmembrane region" description="Helical" evidence="1">
    <location>
        <begin position="12"/>
        <end position="31"/>
    </location>
</feature>
<keyword evidence="1" id="KW-0472">Membrane</keyword>
<dbReference type="Proteomes" id="UP000281553">
    <property type="component" value="Unassembled WGS sequence"/>
</dbReference>
<name>A0A3P7P4W8_DIBLA</name>
<keyword evidence="1" id="KW-0812">Transmembrane</keyword>
<accession>A0A3P7P4W8</accession>
<evidence type="ECO:0000313" key="2">
    <source>
        <dbReference type="EMBL" id="VDN40307.1"/>
    </source>
</evidence>
<gene>
    <name evidence="2" type="ORF">DILT_LOCUS18204</name>
</gene>
<evidence type="ECO:0000256" key="1">
    <source>
        <dbReference type="SAM" id="Phobius"/>
    </source>
</evidence>
<reference evidence="2 3" key="1">
    <citation type="submission" date="2018-11" db="EMBL/GenBank/DDBJ databases">
        <authorList>
            <consortium name="Pathogen Informatics"/>
        </authorList>
    </citation>
    <scope>NUCLEOTIDE SEQUENCE [LARGE SCALE GENOMIC DNA]</scope>
</reference>
<keyword evidence="1" id="KW-1133">Transmembrane helix</keyword>
<protein>
    <submittedName>
        <fullName evidence="2">Uncharacterized protein</fullName>
    </submittedName>
</protein>
<proteinExistence type="predicted"/>
<keyword evidence="3" id="KW-1185">Reference proteome</keyword>